<dbReference type="PROSITE" id="PS00237">
    <property type="entry name" value="G_PROTEIN_RECEP_F1_1"/>
    <property type="match status" value="1"/>
</dbReference>
<keyword evidence="5 12" id="KW-1133">Transmembrane helix</keyword>
<keyword evidence="15" id="KW-1185">Reference proteome</keyword>
<feature type="transmembrane region" description="Helical" evidence="12">
    <location>
        <begin position="177"/>
        <end position="199"/>
    </location>
</feature>
<evidence type="ECO:0000313" key="15">
    <source>
        <dbReference type="Proteomes" id="UP000053268"/>
    </source>
</evidence>
<evidence type="ECO:0000256" key="8">
    <source>
        <dbReference type="ARBA" id="ARBA00023157"/>
    </source>
</evidence>
<gene>
    <name evidence="14" type="ORF">RR46_08869</name>
</gene>
<keyword evidence="4 11" id="KW-0812">Transmembrane</keyword>
<reference evidence="14 15" key="1">
    <citation type="journal article" date="2015" name="Nat. Commun.">
        <title>Outbred genome sequencing and CRISPR/Cas9 gene editing in butterflies.</title>
        <authorList>
            <person name="Li X."/>
            <person name="Fan D."/>
            <person name="Zhang W."/>
            <person name="Liu G."/>
            <person name="Zhang L."/>
            <person name="Zhao L."/>
            <person name="Fang X."/>
            <person name="Chen L."/>
            <person name="Dong Y."/>
            <person name="Chen Y."/>
            <person name="Ding Y."/>
            <person name="Zhao R."/>
            <person name="Feng M."/>
            <person name="Zhu Y."/>
            <person name="Feng Y."/>
            <person name="Jiang X."/>
            <person name="Zhu D."/>
            <person name="Xiang H."/>
            <person name="Feng X."/>
            <person name="Li S."/>
            <person name="Wang J."/>
            <person name="Zhang G."/>
            <person name="Kronforst M.R."/>
            <person name="Wang W."/>
        </authorList>
    </citation>
    <scope>NUCLEOTIDE SEQUENCE [LARGE SCALE GENOMIC DNA]</scope>
    <source>
        <strain evidence="14">Ya'a_city_454_Px</strain>
        <tissue evidence="14">Whole body</tissue>
    </source>
</reference>
<keyword evidence="6 11" id="KW-0297">G-protein coupled receptor</keyword>
<keyword evidence="7 12" id="KW-0472">Membrane</keyword>
<evidence type="ECO:0000256" key="4">
    <source>
        <dbReference type="ARBA" id="ARBA00022692"/>
    </source>
</evidence>
<dbReference type="AlphaFoldDB" id="A0A194PWA1"/>
<evidence type="ECO:0000256" key="5">
    <source>
        <dbReference type="ARBA" id="ARBA00022989"/>
    </source>
</evidence>
<dbReference type="SUPFAM" id="SSF81321">
    <property type="entry name" value="Family A G protein-coupled receptor-like"/>
    <property type="match status" value="1"/>
</dbReference>
<evidence type="ECO:0000256" key="3">
    <source>
        <dbReference type="ARBA" id="ARBA00022475"/>
    </source>
</evidence>
<evidence type="ECO:0000256" key="9">
    <source>
        <dbReference type="ARBA" id="ARBA00023170"/>
    </source>
</evidence>
<proteinExistence type="inferred from homology"/>
<evidence type="ECO:0000256" key="12">
    <source>
        <dbReference type="SAM" id="Phobius"/>
    </source>
</evidence>
<accession>A0A194PWA1</accession>
<protein>
    <submittedName>
        <fullName evidence="14">Beta-2 adrenergic receptor</fullName>
    </submittedName>
</protein>
<keyword evidence="10 11" id="KW-0807">Transducer</keyword>
<dbReference type="PANTHER" id="PTHR24248:SF199">
    <property type="entry name" value="IP13425P-RELATED"/>
    <property type="match status" value="1"/>
</dbReference>
<evidence type="ECO:0000256" key="7">
    <source>
        <dbReference type="ARBA" id="ARBA00023136"/>
    </source>
</evidence>
<dbReference type="PANTHER" id="PTHR24248">
    <property type="entry name" value="ADRENERGIC RECEPTOR-RELATED G-PROTEIN COUPLED RECEPTOR"/>
    <property type="match status" value="1"/>
</dbReference>
<feature type="transmembrane region" description="Helical" evidence="12">
    <location>
        <begin position="62"/>
        <end position="82"/>
    </location>
</feature>
<dbReference type="Pfam" id="PF00001">
    <property type="entry name" value="7tm_1"/>
    <property type="match status" value="1"/>
</dbReference>
<name>A0A194PWA1_PAPXU</name>
<dbReference type="STRING" id="66420.A0A194PWA1"/>
<dbReference type="Gene3D" id="1.20.1070.10">
    <property type="entry name" value="Rhodopsin 7-helix transmembrane proteins"/>
    <property type="match status" value="1"/>
</dbReference>
<feature type="transmembrane region" description="Helical" evidence="12">
    <location>
        <begin position="288"/>
        <end position="311"/>
    </location>
</feature>
<evidence type="ECO:0000259" key="13">
    <source>
        <dbReference type="PROSITE" id="PS50262"/>
    </source>
</evidence>
<feature type="domain" description="G-protein coupled receptors family 1 profile" evidence="13">
    <location>
        <begin position="30"/>
        <end position="308"/>
    </location>
</feature>
<keyword evidence="8" id="KW-1015">Disulfide bond</keyword>
<keyword evidence="3" id="KW-1003">Cell membrane</keyword>
<feature type="transmembrane region" description="Helical" evidence="12">
    <location>
        <begin position="27"/>
        <end position="50"/>
    </location>
</feature>
<keyword evidence="9 11" id="KW-0675">Receptor</keyword>
<evidence type="ECO:0000256" key="10">
    <source>
        <dbReference type="ARBA" id="ARBA00023224"/>
    </source>
</evidence>
<dbReference type="Proteomes" id="UP000053268">
    <property type="component" value="Unassembled WGS sequence"/>
</dbReference>
<evidence type="ECO:0000256" key="11">
    <source>
        <dbReference type="RuleBase" id="RU000688"/>
    </source>
</evidence>
<evidence type="ECO:0000313" key="14">
    <source>
        <dbReference type="EMBL" id="KPI95410.1"/>
    </source>
</evidence>
<feature type="transmembrane region" description="Helical" evidence="12">
    <location>
        <begin position="137"/>
        <end position="157"/>
    </location>
</feature>
<sequence>MEFHENNVIGYVSAVITRGPVTMSWCVFAATAVVITLTTVVANVVALLALWRVSRVPSHYPLMSLVTADLLVGTTVMPIGGARELFVFHLDKTLCSIWSTLDVLGCTASILSLCALGWERYRAVTSPLAQRRDSAKYLAMLVWPVATIVALLTAFIPTTEHHDPGKAQKACTVNINVGYVFGSIMLSFYTPAVVMIVFYTKIIRSLAAPPPIRAHRGRSPDVRQLPNLNILTRAAALIPPDAILDNFSVRQRRATMTILKLMTLFLVCWTPFFVMLPTDALCTCVSDSVWMLCTWLGYMNSAINPMVYAVASPRVRKALLGSHTSTTQTER</sequence>
<dbReference type="PROSITE" id="PS50262">
    <property type="entry name" value="G_PROTEIN_RECEP_F1_2"/>
    <property type="match status" value="1"/>
</dbReference>
<feature type="transmembrane region" description="Helical" evidence="12">
    <location>
        <begin position="258"/>
        <end position="276"/>
    </location>
</feature>
<comment type="similarity">
    <text evidence="2 11">Belongs to the G-protein coupled receptor 1 family.</text>
</comment>
<dbReference type="PRINTS" id="PR00237">
    <property type="entry name" value="GPCRRHODOPSN"/>
</dbReference>
<feature type="transmembrane region" description="Helical" evidence="12">
    <location>
        <begin position="97"/>
        <end position="116"/>
    </location>
</feature>
<organism evidence="14 15">
    <name type="scientific">Papilio xuthus</name>
    <name type="common">Asian swallowtail butterfly</name>
    <dbReference type="NCBI Taxonomy" id="66420"/>
    <lineage>
        <taxon>Eukaryota</taxon>
        <taxon>Metazoa</taxon>
        <taxon>Ecdysozoa</taxon>
        <taxon>Arthropoda</taxon>
        <taxon>Hexapoda</taxon>
        <taxon>Insecta</taxon>
        <taxon>Pterygota</taxon>
        <taxon>Neoptera</taxon>
        <taxon>Endopterygota</taxon>
        <taxon>Lepidoptera</taxon>
        <taxon>Glossata</taxon>
        <taxon>Ditrysia</taxon>
        <taxon>Papilionoidea</taxon>
        <taxon>Papilionidae</taxon>
        <taxon>Papilioninae</taxon>
        <taxon>Papilio</taxon>
    </lineage>
</organism>
<dbReference type="GO" id="GO:0005886">
    <property type="term" value="C:plasma membrane"/>
    <property type="evidence" value="ECO:0007669"/>
    <property type="project" value="UniProtKB-SubCell"/>
</dbReference>
<comment type="subcellular location">
    <subcellularLocation>
        <location evidence="1">Cell membrane</location>
        <topology evidence="1">Multi-pass membrane protein</topology>
    </subcellularLocation>
</comment>
<dbReference type="EMBL" id="KQ459596">
    <property type="protein sequence ID" value="KPI95410.1"/>
    <property type="molecule type" value="Genomic_DNA"/>
</dbReference>
<dbReference type="InterPro" id="IPR017452">
    <property type="entry name" value="GPCR_Rhodpsn_7TM"/>
</dbReference>
<evidence type="ECO:0000256" key="1">
    <source>
        <dbReference type="ARBA" id="ARBA00004651"/>
    </source>
</evidence>
<evidence type="ECO:0000256" key="6">
    <source>
        <dbReference type="ARBA" id="ARBA00023040"/>
    </source>
</evidence>
<dbReference type="InterPro" id="IPR000276">
    <property type="entry name" value="GPCR_Rhodpsn"/>
</dbReference>
<evidence type="ECO:0000256" key="2">
    <source>
        <dbReference type="ARBA" id="ARBA00010663"/>
    </source>
</evidence>
<dbReference type="GO" id="GO:0004930">
    <property type="term" value="F:G protein-coupled receptor activity"/>
    <property type="evidence" value="ECO:0007669"/>
    <property type="project" value="UniProtKB-KW"/>
</dbReference>